<name>A0A239FCM0_9ACTN</name>
<keyword evidence="4" id="KW-1185">Reference proteome</keyword>
<dbReference type="EMBL" id="FZOF01000006">
    <property type="protein sequence ID" value="SNS53824.1"/>
    <property type="molecule type" value="Genomic_DNA"/>
</dbReference>
<organism evidence="3 4">
    <name type="scientific">Actinacidiphila glaucinigra</name>
    <dbReference type="NCBI Taxonomy" id="235986"/>
    <lineage>
        <taxon>Bacteria</taxon>
        <taxon>Bacillati</taxon>
        <taxon>Actinomycetota</taxon>
        <taxon>Actinomycetes</taxon>
        <taxon>Kitasatosporales</taxon>
        <taxon>Streptomycetaceae</taxon>
        <taxon>Actinacidiphila</taxon>
    </lineage>
</organism>
<evidence type="ECO:0000256" key="1">
    <source>
        <dbReference type="SAM" id="MobiDB-lite"/>
    </source>
</evidence>
<gene>
    <name evidence="3" type="ORF">SAMN05216252_106399</name>
</gene>
<keyword evidence="2" id="KW-1133">Transmembrane helix</keyword>
<feature type="compositionally biased region" description="Low complexity" evidence="1">
    <location>
        <begin position="14"/>
        <end position="32"/>
    </location>
</feature>
<feature type="region of interest" description="Disordered" evidence="1">
    <location>
        <begin position="1"/>
        <end position="52"/>
    </location>
</feature>
<feature type="transmembrane region" description="Helical" evidence="2">
    <location>
        <begin position="201"/>
        <end position="225"/>
    </location>
</feature>
<dbReference type="AlphaFoldDB" id="A0A239FCM0"/>
<protein>
    <submittedName>
        <fullName evidence="3">Uncharacterized protein</fullName>
    </submittedName>
</protein>
<evidence type="ECO:0000313" key="4">
    <source>
        <dbReference type="Proteomes" id="UP000198280"/>
    </source>
</evidence>
<evidence type="ECO:0000256" key="2">
    <source>
        <dbReference type="SAM" id="Phobius"/>
    </source>
</evidence>
<feature type="region of interest" description="Disordered" evidence="1">
    <location>
        <begin position="245"/>
        <end position="265"/>
    </location>
</feature>
<dbReference type="Proteomes" id="UP000198280">
    <property type="component" value="Unassembled WGS sequence"/>
</dbReference>
<evidence type="ECO:0000313" key="3">
    <source>
        <dbReference type="EMBL" id="SNS53824.1"/>
    </source>
</evidence>
<feature type="transmembrane region" description="Helical" evidence="2">
    <location>
        <begin position="122"/>
        <end position="145"/>
    </location>
</feature>
<keyword evidence="2" id="KW-0812">Transmembrane</keyword>
<accession>A0A239FCM0</accession>
<feature type="region of interest" description="Disordered" evidence="1">
    <location>
        <begin position="597"/>
        <end position="619"/>
    </location>
</feature>
<keyword evidence="2" id="KW-0472">Membrane</keyword>
<feature type="transmembrane region" description="Helical" evidence="2">
    <location>
        <begin position="174"/>
        <end position="195"/>
    </location>
</feature>
<reference evidence="3 4" key="1">
    <citation type="submission" date="2017-06" db="EMBL/GenBank/DDBJ databases">
        <authorList>
            <person name="Kim H.J."/>
            <person name="Triplett B.A."/>
        </authorList>
    </citation>
    <scope>NUCLEOTIDE SEQUENCE [LARGE SCALE GENOMIC DNA]</scope>
    <source>
        <strain evidence="3 4">CGMCC 4.1858</strain>
    </source>
</reference>
<sequence>MGRVTSRYPGAGSTGATGDTEAYGADDGGAAAVPPPRPAHTPGGARTPRGVSAVPYGAEEDWSASTRYMCAGARLDEGFARRVVHELGHERYRACAPSYGVDLDRVGAHAEQTLRDLRKRDLAVGAAFVLSLLVSPVATLAYWFATSFLPGGGAQTGSVAPRRRRLREGQRDPAVMAVLRALAVQLAVLLAASWLSALVPFWPSAGPVVTFLLTLVLLVGWPWLLTWEQRNAAWKAIREQLTREAFGSSAQEPPRDPGAAGLPQSSVGGDANLVVYSGYRPFVGAGDEVTSWSFAMRLTPEGHEPGSGQEPDAVPFDTAGLVRRLADDLDALRAAAASPVDRIPGLEVTEKVFVHGTELRQNALFGEAVFWPGAAGRWPPEGRPADQLSSERIAAARGVVDGPVRHCLAAQVRSWGTDLVLSVFVQTAVSGATLYLQANTLVLTPVREAYRVADSVSRPEEAEEAAPGLADALLHSRSVLMSALPNAYAELRTASRRERALQTQRTAITDDRRYDFGARISLRELASSHAYRDFFQKVDVTRVGKQIELQILGTLAEFLAEHGLERGDLTQHRNVILNQGIMMTGGSMSGSIAAGSGAAAISTGGRPAPAGPGTEGSAK</sequence>
<proteinExistence type="predicted"/>